<dbReference type="InterPro" id="IPR021660">
    <property type="entry name" value="DUF3253"/>
</dbReference>
<accession>A0A263CVR5</accession>
<gene>
    <name evidence="2" type="ORF">CFN78_27105</name>
</gene>
<reference evidence="2 3" key="1">
    <citation type="submission" date="2017-07" db="EMBL/GenBank/DDBJ databases">
        <title>Amycolatopsis antarcticus sp. nov., isolated from the surface of an Antarcticus brown macroalga.</title>
        <authorList>
            <person name="Wang J."/>
            <person name="Leiva S."/>
            <person name="Huang J."/>
            <person name="Huang Y."/>
        </authorList>
    </citation>
    <scope>NUCLEOTIDE SEQUENCE [LARGE SCALE GENOMIC DNA]</scope>
    <source>
        <strain evidence="2 3">AU-G6</strain>
    </source>
</reference>
<dbReference type="SUPFAM" id="SSF46785">
    <property type="entry name" value="Winged helix' DNA-binding domain"/>
    <property type="match status" value="1"/>
</dbReference>
<dbReference type="Proteomes" id="UP000242444">
    <property type="component" value="Unassembled WGS sequence"/>
</dbReference>
<comment type="caution">
    <text evidence="2">The sequence shown here is derived from an EMBL/GenBank/DDBJ whole genome shotgun (WGS) entry which is preliminary data.</text>
</comment>
<dbReference type="Pfam" id="PF11625">
    <property type="entry name" value="DUF3253"/>
    <property type="match status" value="1"/>
</dbReference>
<dbReference type="AlphaFoldDB" id="A0A263CVR5"/>
<protein>
    <submittedName>
        <fullName evidence="2">S-adenosylmethionine tRNA ribosyltransferase</fullName>
    </submittedName>
</protein>
<proteinExistence type="predicted"/>
<dbReference type="GO" id="GO:0016740">
    <property type="term" value="F:transferase activity"/>
    <property type="evidence" value="ECO:0007669"/>
    <property type="project" value="UniProtKB-KW"/>
</dbReference>
<evidence type="ECO:0000313" key="3">
    <source>
        <dbReference type="Proteomes" id="UP000242444"/>
    </source>
</evidence>
<dbReference type="RefSeq" id="WP_094865984.1">
    <property type="nucleotide sequence ID" value="NZ_NKYE01000025.1"/>
</dbReference>
<dbReference type="OrthoDB" id="34459at2"/>
<dbReference type="InterPro" id="IPR036388">
    <property type="entry name" value="WH-like_DNA-bd_sf"/>
</dbReference>
<dbReference type="InterPro" id="IPR036390">
    <property type="entry name" value="WH_DNA-bd_sf"/>
</dbReference>
<keyword evidence="2" id="KW-0808">Transferase</keyword>
<name>A0A263CVR5_9PSEU</name>
<feature type="region of interest" description="Disordered" evidence="1">
    <location>
        <begin position="75"/>
        <end position="101"/>
    </location>
</feature>
<dbReference type="InParanoid" id="A0A263CVR5"/>
<dbReference type="Gene3D" id="1.10.10.10">
    <property type="entry name" value="Winged helix-like DNA-binding domain superfamily/Winged helix DNA-binding domain"/>
    <property type="match status" value="1"/>
</dbReference>
<sequence length="101" mass="10774">MPDGTAERPGTQPTERELRNAIRARLARCAPGATACPSEVARALRTEGWRELMAPVRAVAARLAEAGELEFTSSGAVVDPAAARGPVRLRPTPRLGPPEHR</sequence>
<keyword evidence="3" id="KW-1185">Reference proteome</keyword>
<evidence type="ECO:0000313" key="2">
    <source>
        <dbReference type="EMBL" id="OZM70068.1"/>
    </source>
</evidence>
<dbReference type="EMBL" id="NKYE01000025">
    <property type="protein sequence ID" value="OZM70068.1"/>
    <property type="molecule type" value="Genomic_DNA"/>
</dbReference>
<evidence type="ECO:0000256" key="1">
    <source>
        <dbReference type="SAM" id="MobiDB-lite"/>
    </source>
</evidence>
<organism evidence="2 3">
    <name type="scientific">Amycolatopsis antarctica</name>
    <dbReference type="NCBI Taxonomy" id="1854586"/>
    <lineage>
        <taxon>Bacteria</taxon>
        <taxon>Bacillati</taxon>
        <taxon>Actinomycetota</taxon>
        <taxon>Actinomycetes</taxon>
        <taxon>Pseudonocardiales</taxon>
        <taxon>Pseudonocardiaceae</taxon>
        <taxon>Amycolatopsis</taxon>
    </lineage>
</organism>